<evidence type="ECO:0000256" key="7">
    <source>
        <dbReference type="ARBA" id="ARBA00022777"/>
    </source>
</evidence>
<dbReference type="Pfam" id="PF00512">
    <property type="entry name" value="HisKA"/>
    <property type="match status" value="1"/>
</dbReference>
<feature type="domain" description="Histidine kinase" evidence="13">
    <location>
        <begin position="328"/>
        <end position="537"/>
    </location>
</feature>
<dbReference type="Gene3D" id="3.30.565.10">
    <property type="entry name" value="Histidine kinase-like ATPase, C-terminal domain"/>
    <property type="match status" value="1"/>
</dbReference>
<evidence type="ECO:0000256" key="10">
    <source>
        <dbReference type="ARBA" id="ARBA00023136"/>
    </source>
</evidence>
<evidence type="ECO:0000256" key="11">
    <source>
        <dbReference type="SAM" id="MobiDB-lite"/>
    </source>
</evidence>
<dbReference type="SMART" id="SM00388">
    <property type="entry name" value="HisKA"/>
    <property type="match status" value="1"/>
</dbReference>
<keyword evidence="10 12" id="KW-0472">Membrane</keyword>
<feature type="compositionally biased region" description="Acidic residues" evidence="11">
    <location>
        <begin position="151"/>
        <end position="172"/>
    </location>
</feature>
<dbReference type="PRINTS" id="PR00344">
    <property type="entry name" value="BCTRLSENSOR"/>
</dbReference>
<dbReference type="InterPro" id="IPR005467">
    <property type="entry name" value="His_kinase_dom"/>
</dbReference>
<evidence type="ECO:0000256" key="2">
    <source>
        <dbReference type="ARBA" id="ARBA00004236"/>
    </source>
</evidence>
<dbReference type="FunFam" id="1.10.287.130:FF:000009">
    <property type="entry name" value="Two-component sensor histidine kinase"/>
    <property type="match status" value="1"/>
</dbReference>
<evidence type="ECO:0000259" key="13">
    <source>
        <dbReference type="PROSITE" id="PS50109"/>
    </source>
</evidence>
<feature type="region of interest" description="Disordered" evidence="11">
    <location>
        <begin position="1"/>
        <end position="21"/>
    </location>
</feature>
<feature type="region of interest" description="Disordered" evidence="11">
    <location>
        <begin position="120"/>
        <end position="182"/>
    </location>
</feature>
<dbReference type="InterPro" id="IPR050428">
    <property type="entry name" value="TCS_sensor_his_kinase"/>
</dbReference>
<dbReference type="Proteomes" id="UP000523447">
    <property type="component" value="Unassembled WGS sequence"/>
</dbReference>
<evidence type="ECO:0000256" key="9">
    <source>
        <dbReference type="ARBA" id="ARBA00023012"/>
    </source>
</evidence>
<dbReference type="Pfam" id="PF02518">
    <property type="entry name" value="HATPase_c"/>
    <property type="match status" value="1"/>
</dbReference>
<evidence type="ECO:0000256" key="4">
    <source>
        <dbReference type="ARBA" id="ARBA00022553"/>
    </source>
</evidence>
<dbReference type="SMART" id="SM00304">
    <property type="entry name" value="HAMP"/>
    <property type="match status" value="1"/>
</dbReference>
<dbReference type="PROSITE" id="PS50885">
    <property type="entry name" value="HAMP"/>
    <property type="match status" value="1"/>
</dbReference>
<evidence type="ECO:0000313" key="15">
    <source>
        <dbReference type="EMBL" id="NKY84835.1"/>
    </source>
</evidence>
<name>A0A7X6LVQ5_9NOCA</name>
<dbReference type="CDD" id="cd00075">
    <property type="entry name" value="HATPase"/>
    <property type="match status" value="1"/>
</dbReference>
<dbReference type="EC" id="2.7.13.3" evidence="3"/>
<feature type="transmembrane region" description="Helical" evidence="12">
    <location>
        <begin position="43"/>
        <end position="64"/>
    </location>
</feature>
<protein>
    <recommendedName>
        <fullName evidence="3">histidine kinase</fullName>
        <ecNumber evidence="3">2.7.13.3</ecNumber>
    </recommendedName>
</protein>
<organism evidence="15 16">
    <name type="scientific">Nocardia veterana</name>
    <dbReference type="NCBI Taxonomy" id="132249"/>
    <lineage>
        <taxon>Bacteria</taxon>
        <taxon>Bacillati</taxon>
        <taxon>Actinomycetota</taxon>
        <taxon>Actinomycetes</taxon>
        <taxon>Mycobacteriales</taxon>
        <taxon>Nocardiaceae</taxon>
        <taxon>Nocardia</taxon>
    </lineage>
</organism>
<feature type="domain" description="HAMP" evidence="14">
    <location>
        <begin position="267"/>
        <end position="320"/>
    </location>
</feature>
<evidence type="ECO:0000256" key="8">
    <source>
        <dbReference type="ARBA" id="ARBA00022989"/>
    </source>
</evidence>
<dbReference type="PANTHER" id="PTHR45436:SF5">
    <property type="entry name" value="SENSOR HISTIDINE KINASE TRCS"/>
    <property type="match status" value="1"/>
</dbReference>
<keyword evidence="16" id="KW-1185">Reference proteome</keyword>
<keyword evidence="5" id="KW-0808">Transferase</keyword>
<dbReference type="InterPro" id="IPR003594">
    <property type="entry name" value="HATPase_dom"/>
</dbReference>
<keyword evidence="8 12" id="KW-1133">Transmembrane helix</keyword>
<dbReference type="InterPro" id="IPR004358">
    <property type="entry name" value="Sig_transdc_His_kin-like_C"/>
</dbReference>
<evidence type="ECO:0000256" key="3">
    <source>
        <dbReference type="ARBA" id="ARBA00012438"/>
    </source>
</evidence>
<dbReference type="InterPro" id="IPR036890">
    <property type="entry name" value="HATPase_C_sf"/>
</dbReference>
<keyword evidence="9" id="KW-0902">Two-component regulatory system</keyword>
<evidence type="ECO:0000313" key="16">
    <source>
        <dbReference type="Proteomes" id="UP000523447"/>
    </source>
</evidence>
<accession>A0A7X6LVQ5</accession>
<dbReference type="PROSITE" id="PS50109">
    <property type="entry name" value="HIS_KIN"/>
    <property type="match status" value="1"/>
</dbReference>
<comment type="subcellular location">
    <subcellularLocation>
        <location evidence="2">Cell membrane</location>
    </subcellularLocation>
</comment>
<reference evidence="15 16" key="1">
    <citation type="submission" date="2020-04" db="EMBL/GenBank/DDBJ databases">
        <title>MicrobeNet Type strains.</title>
        <authorList>
            <person name="Nicholson A.C."/>
        </authorList>
    </citation>
    <scope>NUCLEOTIDE SEQUENCE [LARGE SCALE GENOMIC DNA]</scope>
    <source>
        <strain evidence="15 16">DSM 44445</strain>
    </source>
</reference>
<gene>
    <name evidence="15" type="ORF">HGA07_04255</name>
</gene>
<keyword evidence="7 15" id="KW-0418">Kinase</keyword>
<dbReference type="SMART" id="SM00387">
    <property type="entry name" value="HATPase_c"/>
    <property type="match status" value="1"/>
</dbReference>
<dbReference type="CDD" id="cd06225">
    <property type="entry name" value="HAMP"/>
    <property type="match status" value="1"/>
</dbReference>
<evidence type="ECO:0000259" key="14">
    <source>
        <dbReference type="PROSITE" id="PS50885"/>
    </source>
</evidence>
<evidence type="ECO:0000256" key="6">
    <source>
        <dbReference type="ARBA" id="ARBA00022692"/>
    </source>
</evidence>
<dbReference type="SUPFAM" id="SSF158472">
    <property type="entry name" value="HAMP domain-like"/>
    <property type="match status" value="1"/>
</dbReference>
<dbReference type="PANTHER" id="PTHR45436">
    <property type="entry name" value="SENSOR HISTIDINE KINASE YKOH"/>
    <property type="match status" value="1"/>
</dbReference>
<dbReference type="Gene3D" id="1.10.287.130">
    <property type="match status" value="1"/>
</dbReference>
<feature type="transmembrane region" description="Helical" evidence="12">
    <location>
        <begin position="246"/>
        <end position="265"/>
    </location>
</feature>
<dbReference type="SUPFAM" id="SSF55874">
    <property type="entry name" value="ATPase domain of HSP90 chaperone/DNA topoisomerase II/histidine kinase"/>
    <property type="match status" value="1"/>
</dbReference>
<dbReference type="GO" id="GO:0005886">
    <property type="term" value="C:plasma membrane"/>
    <property type="evidence" value="ECO:0007669"/>
    <property type="project" value="UniProtKB-SubCell"/>
</dbReference>
<comment type="caution">
    <text evidence="15">The sequence shown here is derived from an EMBL/GenBank/DDBJ whole genome shotgun (WGS) entry which is preliminary data.</text>
</comment>
<dbReference type="Gene3D" id="6.10.340.10">
    <property type="match status" value="1"/>
</dbReference>
<proteinExistence type="predicted"/>
<dbReference type="GO" id="GO:0000155">
    <property type="term" value="F:phosphorelay sensor kinase activity"/>
    <property type="evidence" value="ECO:0007669"/>
    <property type="project" value="InterPro"/>
</dbReference>
<dbReference type="AlphaFoldDB" id="A0A7X6LVQ5"/>
<evidence type="ECO:0000256" key="1">
    <source>
        <dbReference type="ARBA" id="ARBA00000085"/>
    </source>
</evidence>
<dbReference type="InterPro" id="IPR036097">
    <property type="entry name" value="HisK_dim/P_sf"/>
</dbReference>
<dbReference type="InterPro" id="IPR003661">
    <property type="entry name" value="HisK_dim/P_dom"/>
</dbReference>
<dbReference type="InterPro" id="IPR003660">
    <property type="entry name" value="HAMP_dom"/>
</dbReference>
<dbReference type="Pfam" id="PF00672">
    <property type="entry name" value="HAMP"/>
    <property type="match status" value="1"/>
</dbReference>
<dbReference type="CDD" id="cd00082">
    <property type="entry name" value="HisKA"/>
    <property type="match status" value="1"/>
</dbReference>
<keyword evidence="6 12" id="KW-0812">Transmembrane</keyword>
<sequence length="540" mass="56960">MPPSDAGPSSRSGAPDIAWWPGVPESRTGRARWWSSVRARTTAGATVVVAAALIAAGAAVLTVLRHNLIDSASLQAEATARAIATRIAAGVDYAHLNLPDADDQPVQVISRQGVVLAADDDLPRRPVLGTGRPPDDPAGQILPVPGTGLPGDDEDRDDDDDEADEPGGDDESLAVSGPSRVAGAAGRVGSDIAVRDLRLPVADRSGGHEFRVAALSVTPPDGEPVTVYSGVSLATADRAVSGVRTAMLLGLIPLLALVATVTWLVTRRALRPVEAIRAELAEIVDGDLSRRVPEPPARDEIARLAATTNTTLSALEAAAQRQRRFIADAAHELRSPIASLRTQLEVARAHPELLELDGILDDTVRLEHLAADLLLLARLDSGEQPRRDTVDVAALVRDELTRRAGDRHPITLELPEPDSDPPIMVRGSRIHLGRVLSNLVDNAQRHAAGLVRVRVTGDADRAVLEVCDDGAGVPESDRERIFRRFVRLDDARSRDDGGAGLGLAIVADVVAGHDGRIEVDTSPEGGARFTVTLPAADAPT</sequence>
<keyword evidence="4" id="KW-0597">Phosphoprotein</keyword>
<comment type="catalytic activity">
    <reaction evidence="1">
        <text>ATP + protein L-histidine = ADP + protein N-phospho-L-histidine.</text>
        <dbReference type="EC" id="2.7.13.3"/>
    </reaction>
</comment>
<evidence type="ECO:0000256" key="5">
    <source>
        <dbReference type="ARBA" id="ARBA00022679"/>
    </source>
</evidence>
<dbReference type="SUPFAM" id="SSF47384">
    <property type="entry name" value="Homodimeric domain of signal transducing histidine kinase"/>
    <property type="match status" value="1"/>
</dbReference>
<dbReference type="EMBL" id="JAAXPE010000002">
    <property type="protein sequence ID" value="NKY84835.1"/>
    <property type="molecule type" value="Genomic_DNA"/>
</dbReference>
<evidence type="ECO:0000256" key="12">
    <source>
        <dbReference type="SAM" id="Phobius"/>
    </source>
</evidence>